<sequence>MRDIQEFDSLKIRLASPEQIRSWSYGEVKKPETINYRSLRPEKDGLFCERIFGTTKEWECFCGKFKSIRYKGVVCDRCGVEITHSRVRRERMGHVELAAPVSHIWYYRTIPSSMGALLSLSQSALRAVLYYEKYIVVDPGNTELELHQLLTEEEYSEARDRFGEAFNAGIGAECIKQMLENLDLDALSTELRAKMIEKGAKADKKLLKRIEIVENFNRSDNEVKWMILDVIPVIPPDLRPMVQLDGGRFATSDLNDLYRRVINRNNRLKRLLVLSAPEVIIRNEKCMLQEAVDALLDNSKRKKVNKGPANRPLKSLSDLLKGKQGRFRQNLLGKRVDYSGRSVIVVGPQLKLHQCGLPTKMALELYKPFIMRKLVEKEIVFNIKKAKILVEQTTTEVWEVLDEVVREHPVLLNRAPTLHRLGIQAFEPILVEGKAIQLHPLVCHAFNADFDGDQMAVHLPLTQAAQVECWSLMLASKNLMNPANGMSVVFPSQDMVLGIYLLTKPRKGDKGEGRHFSGFNEVLKALDLKQITHHSLIKVPNPAFSKENAEVESRWLETTPGRVVFNMGIPNQVDFVNETLDDKGLRSLIEYSFEENGASITVELLDCIKEVGFRHATLLGCSIGIDDILIPIEKKDLIEQSNQAVVKIQEQYRSGHITNEERYNRVVEVWSKTNEDLTRLMMDLLSEDRQGFNNVYIMADSGARGSRNQIRQLAGMRGLMAKPSGDIIELPIRSNFKEGLSVIEFFISTNGARKGLADTALKTADAGYLTRRLVDISQDVVVNQDDCGTINGIVMSALKDGEEIVESLADRIRGSYTLERVKHPITGELILDVNEELTDMLANEIEQIGIEEVRVRTVLTCEARYGVCCKCYGRDLSTRKTVNVGEAVGILAAQSIGQPGTQLTMRTFHVGGTASTIAEDNKIALKYPVLVREIKGHYLDMGKDRLLFTRKGYIFVAKILERHELAKGDKFLLEDGERVVKGVPIIESGGEVTEAQQTAFLVKQEKTLLLVAQDQRLEVRNGSNVNVRPGQIVGIDEPVAVFDPFSDPIIAEQAGKVHFVDLINGVTLREELNEETGNIEKKIAEQFSQSLEPRIELLDDKNEVIGNYYLPGGSYLSVEDGAVISAGRILAKLLKESAKTQDITGGLPRVVELFEARRPKNATVLANITGTVHFRGLFKGKRLVIVEDRYGNESRHLIPQGRHLLVRDGDPVVVAEPLCDGPVDPHTVLDIQGENALQRFLVDEVQEVYRMQGVNINDKHIGVIIRQMMRKVEVVDVGDTQFIYGHQVDKYTFRTENENVIGEGGRPAVAQPLLQGITKASLNINSWVSAASFQETTRVLTNAAIVGNVDPLNGLKENVIIGHVIPAGTGMRKYRDLQLYTEDMEDLDAHVQEILEQRRIEQEEIERLALEQEAKEELILEDDPFPFFDEAPAELVKAPKGESGSEDDLADMDDDDEDEADDDEDDEDDADRDDADRDDADSDDAEAGDEVDGEVNDAVAESGDAADSETVDKAADGIVGEVADAVEEGGETSDSETVDKVADAVEENSEVVDSETADDTADGIVGEVADTVEEGGETSDSETVDKVADAVEENGEIADSETADKAANEIGGEVRDAVEQSEQVADSEMADEADSRPAEGEAGNLKEEPGDN</sequence>
<keyword evidence="1 8" id="KW-0240">DNA-directed RNA polymerase</keyword>
<gene>
    <name evidence="8 13" type="primary">rpoC</name>
    <name evidence="13" type="ORF">P0082_00845</name>
</gene>
<dbReference type="CDD" id="cd02655">
    <property type="entry name" value="RNAP_beta'_C"/>
    <property type="match status" value="1"/>
</dbReference>
<dbReference type="InterPro" id="IPR007081">
    <property type="entry name" value="RNA_pol_Rpb1_5"/>
</dbReference>
<dbReference type="Gene3D" id="1.10.1790.20">
    <property type="match status" value="1"/>
</dbReference>
<comment type="cofactor">
    <cofactor evidence="8">
        <name>Mg(2+)</name>
        <dbReference type="ChEBI" id="CHEBI:18420"/>
    </cofactor>
    <text evidence="8">Binds 1 Mg(2+) ion per subunit.</text>
</comment>
<comment type="catalytic activity">
    <reaction evidence="7 8 9">
        <text>RNA(n) + a ribonucleoside 5'-triphosphate = RNA(n+1) + diphosphate</text>
        <dbReference type="Rhea" id="RHEA:21248"/>
        <dbReference type="Rhea" id="RHEA-COMP:14527"/>
        <dbReference type="Rhea" id="RHEA-COMP:17342"/>
        <dbReference type="ChEBI" id="CHEBI:33019"/>
        <dbReference type="ChEBI" id="CHEBI:61557"/>
        <dbReference type="ChEBI" id="CHEBI:140395"/>
        <dbReference type="EC" id="2.7.7.6"/>
    </reaction>
</comment>
<dbReference type="InterPro" id="IPR042102">
    <property type="entry name" value="RNA_pol_Rpb1_3_sf"/>
</dbReference>
<comment type="similarity">
    <text evidence="8 9">Belongs to the RNA polymerase beta' chain family.</text>
</comment>
<protein>
    <recommendedName>
        <fullName evidence="8">DNA-directed RNA polymerase subunit beta'</fullName>
        <shortName evidence="8">RNAP subunit beta'</shortName>
        <ecNumber evidence="8">2.7.7.6</ecNumber>
    </recommendedName>
    <alternativeName>
        <fullName evidence="8">RNA polymerase subunit beta'</fullName>
    </alternativeName>
    <alternativeName>
        <fullName evidence="8">Transcriptase subunit beta'</fullName>
    </alternativeName>
</protein>
<evidence type="ECO:0000256" key="5">
    <source>
        <dbReference type="ARBA" id="ARBA00022842"/>
    </source>
</evidence>
<dbReference type="Gene3D" id="1.10.150.390">
    <property type="match status" value="1"/>
</dbReference>
<dbReference type="InterPro" id="IPR000722">
    <property type="entry name" value="RNA_pol_asu"/>
</dbReference>
<keyword evidence="4 8" id="KW-0479">Metal-binding</keyword>
<dbReference type="Pfam" id="PF04998">
    <property type="entry name" value="RNA_pol_Rpb1_5"/>
    <property type="match status" value="1"/>
</dbReference>
<comment type="cofactor">
    <cofactor evidence="8">
        <name>Zn(2+)</name>
        <dbReference type="ChEBI" id="CHEBI:29105"/>
    </cofactor>
    <text evidence="8">Binds 2 Zn(2+) ions per subunit.</text>
</comment>
<evidence type="ECO:0000313" key="13">
    <source>
        <dbReference type="EMBL" id="WGK69435.1"/>
    </source>
</evidence>
<feature type="binding site" evidence="8">
    <location>
        <position position="449"/>
    </location>
    <ligand>
        <name>Mg(2+)</name>
        <dbReference type="ChEBI" id="CHEBI:18420"/>
    </ligand>
</feature>
<feature type="domain" description="RNA polymerase N-terminal" evidence="12">
    <location>
        <begin position="224"/>
        <end position="503"/>
    </location>
</feature>
<dbReference type="RefSeq" id="WP_326927618.1">
    <property type="nucleotide sequence ID" value="NZ_CP123443.1"/>
</dbReference>
<dbReference type="NCBIfam" id="TIGR02386">
    <property type="entry name" value="rpoC_TIGR"/>
    <property type="match status" value="1"/>
</dbReference>
<dbReference type="Pfam" id="PF00623">
    <property type="entry name" value="RNA_pol_Rpb1_2"/>
    <property type="match status" value="1"/>
</dbReference>
<evidence type="ECO:0000256" key="10">
    <source>
        <dbReference type="SAM" id="Coils"/>
    </source>
</evidence>
<keyword evidence="5 8" id="KW-0460">Magnesium</keyword>
<feature type="binding site" evidence="8">
    <location>
        <position position="861"/>
    </location>
    <ligand>
        <name>Zn(2+)</name>
        <dbReference type="ChEBI" id="CHEBI:29105"/>
        <label>2</label>
    </ligand>
</feature>
<dbReference type="PANTHER" id="PTHR19376">
    <property type="entry name" value="DNA-DIRECTED RNA POLYMERASE"/>
    <property type="match status" value="1"/>
</dbReference>
<dbReference type="CDD" id="cd01609">
    <property type="entry name" value="RNAP_beta'_N"/>
    <property type="match status" value="1"/>
</dbReference>
<feature type="binding site" evidence="8">
    <location>
        <position position="60"/>
    </location>
    <ligand>
        <name>Zn(2+)</name>
        <dbReference type="ChEBI" id="CHEBI:29105"/>
        <label>1</label>
    </ligand>
</feature>
<dbReference type="Gene3D" id="1.10.274.100">
    <property type="entry name" value="RNA polymerase Rpb1, domain 3"/>
    <property type="match status" value="1"/>
</dbReference>
<organism evidence="13 14">
    <name type="scientific">Candidatus Haliotispira prima</name>
    <dbReference type="NCBI Taxonomy" id="3034016"/>
    <lineage>
        <taxon>Bacteria</taxon>
        <taxon>Pseudomonadati</taxon>
        <taxon>Spirochaetota</taxon>
        <taxon>Spirochaetia</taxon>
        <taxon>Spirochaetales</taxon>
        <taxon>Spirochaetaceae</taxon>
        <taxon>Candidatus Haliotispira</taxon>
    </lineage>
</organism>
<keyword evidence="10" id="KW-0175">Coiled coil</keyword>
<keyword evidence="3 8" id="KW-0548">Nucleotidyltransferase</keyword>
<evidence type="ECO:0000256" key="2">
    <source>
        <dbReference type="ARBA" id="ARBA00022679"/>
    </source>
</evidence>
<name>A0ABY8MJ81_9SPIO</name>
<comment type="subunit">
    <text evidence="8">The RNAP catalytic core consists of 2 alpha, 1 beta, 1 beta' and 1 omega subunit. When a sigma factor is associated with the core the holoenzyme is formed, which can initiate transcription.</text>
</comment>
<dbReference type="InterPro" id="IPR044893">
    <property type="entry name" value="RNA_pol_Rpb1_clamp_domain"/>
</dbReference>
<feature type="compositionally biased region" description="Basic and acidic residues" evidence="11">
    <location>
        <begin position="1602"/>
        <end position="1618"/>
    </location>
</feature>
<comment type="function">
    <text evidence="8 9">DNA-dependent RNA polymerase catalyzes the transcription of DNA into RNA using the four ribonucleoside triphosphates as substrates.</text>
</comment>
<dbReference type="GO" id="GO:0003899">
    <property type="term" value="F:DNA-directed RNA polymerase activity"/>
    <property type="evidence" value="ECO:0007669"/>
    <property type="project" value="UniProtKB-EC"/>
</dbReference>
<dbReference type="InterPro" id="IPR007080">
    <property type="entry name" value="RNA_pol_Rpb1_1"/>
</dbReference>
<evidence type="ECO:0000256" key="9">
    <source>
        <dbReference type="RuleBase" id="RU004279"/>
    </source>
</evidence>
<dbReference type="Gene3D" id="1.10.40.90">
    <property type="match status" value="1"/>
</dbReference>
<evidence type="ECO:0000256" key="8">
    <source>
        <dbReference type="HAMAP-Rule" id="MF_01322"/>
    </source>
</evidence>
<dbReference type="PANTHER" id="PTHR19376:SF54">
    <property type="entry name" value="DNA-DIRECTED RNA POLYMERASE SUBUNIT BETA"/>
    <property type="match status" value="1"/>
</dbReference>
<dbReference type="Proteomes" id="UP001228690">
    <property type="component" value="Chromosome"/>
</dbReference>
<feature type="region of interest" description="Disordered" evidence="11">
    <location>
        <begin position="1436"/>
        <end position="1515"/>
    </location>
</feature>
<dbReference type="Pfam" id="PF04983">
    <property type="entry name" value="RNA_pol_Rpb1_3"/>
    <property type="match status" value="1"/>
</dbReference>
<feature type="binding site" evidence="8">
    <location>
        <position position="868"/>
    </location>
    <ligand>
        <name>Zn(2+)</name>
        <dbReference type="ChEBI" id="CHEBI:29105"/>
        <label>2</label>
    </ligand>
</feature>
<feature type="region of interest" description="Disordered" evidence="11">
    <location>
        <begin position="1593"/>
        <end position="1652"/>
    </location>
</feature>
<feature type="binding site" evidence="8">
    <location>
        <position position="453"/>
    </location>
    <ligand>
        <name>Mg(2+)</name>
        <dbReference type="ChEBI" id="CHEBI:18420"/>
    </ligand>
</feature>
<evidence type="ECO:0000256" key="6">
    <source>
        <dbReference type="ARBA" id="ARBA00023163"/>
    </source>
</evidence>
<dbReference type="HAMAP" id="MF_01322">
    <property type="entry name" value="RNApol_bact_RpoC"/>
    <property type="match status" value="1"/>
</dbReference>
<dbReference type="InterPro" id="IPR006592">
    <property type="entry name" value="RNA_pol_N"/>
</dbReference>
<keyword evidence="8" id="KW-0862">Zinc</keyword>
<evidence type="ECO:0000259" key="12">
    <source>
        <dbReference type="SMART" id="SM00663"/>
    </source>
</evidence>
<dbReference type="Pfam" id="PF05000">
    <property type="entry name" value="RNA_pol_Rpb1_4"/>
    <property type="match status" value="1"/>
</dbReference>
<feature type="coiled-coil region" evidence="10">
    <location>
        <begin position="1377"/>
        <end position="1420"/>
    </location>
</feature>
<evidence type="ECO:0000313" key="14">
    <source>
        <dbReference type="Proteomes" id="UP001228690"/>
    </source>
</evidence>
<feature type="binding site" evidence="8">
    <location>
        <position position="871"/>
    </location>
    <ligand>
        <name>Zn(2+)</name>
        <dbReference type="ChEBI" id="CHEBI:29105"/>
        <label>2</label>
    </ligand>
</feature>
<evidence type="ECO:0000256" key="11">
    <source>
        <dbReference type="SAM" id="MobiDB-lite"/>
    </source>
</evidence>
<evidence type="ECO:0000256" key="1">
    <source>
        <dbReference type="ARBA" id="ARBA00022478"/>
    </source>
</evidence>
<dbReference type="EC" id="2.7.7.6" evidence="8"/>
<reference evidence="13 14" key="1">
    <citation type="submission" date="2023-04" db="EMBL/GenBank/DDBJ databases">
        <title>Spirochaete genome identified in red abalone sample constitutes a novel genus.</title>
        <authorList>
            <person name="Sharma S.P."/>
            <person name="Purcell C.M."/>
            <person name="Hyde J.R."/>
            <person name="Severin A.J."/>
        </authorList>
    </citation>
    <scope>NUCLEOTIDE SEQUENCE [LARGE SCALE GENOMIC DNA]</scope>
    <source>
        <strain evidence="13 14">SP-2023</strain>
    </source>
</reference>
<dbReference type="Pfam" id="PF04997">
    <property type="entry name" value="RNA_pol_Rpb1_1"/>
    <property type="match status" value="1"/>
</dbReference>
<dbReference type="Gene3D" id="2.40.40.20">
    <property type="match status" value="1"/>
</dbReference>
<feature type="binding site" evidence="8">
    <location>
        <position position="451"/>
    </location>
    <ligand>
        <name>Mg(2+)</name>
        <dbReference type="ChEBI" id="CHEBI:18420"/>
    </ligand>
</feature>
<dbReference type="Gene3D" id="4.10.860.120">
    <property type="entry name" value="RNA polymerase II, clamp domain"/>
    <property type="match status" value="1"/>
</dbReference>
<feature type="binding site" evidence="8">
    <location>
        <position position="75"/>
    </location>
    <ligand>
        <name>Zn(2+)</name>
        <dbReference type="ChEBI" id="CHEBI:29105"/>
        <label>1</label>
    </ligand>
</feature>
<dbReference type="SUPFAM" id="SSF64484">
    <property type="entry name" value="beta and beta-prime subunits of DNA dependent RNA-polymerase"/>
    <property type="match status" value="1"/>
</dbReference>
<dbReference type="SMART" id="SM00663">
    <property type="entry name" value="RPOLA_N"/>
    <property type="match status" value="1"/>
</dbReference>
<dbReference type="InterPro" id="IPR038120">
    <property type="entry name" value="Rpb1_funnel_sf"/>
</dbReference>
<dbReference type="InterPro" id="IPR007083">
    <property type="entry name" value="RNA_pol_Rpb1_4"/>
</dbReference>
<dbReference type="EMBL" id="CP123443">
    <property type="protein sequence ID" value="WGK69435.1"/>
    <property type="molecule type" value="Genomic_DNA"/>
</dbReference>
<proteinExistence type="inferred from homology"/>
<evidence type="ECO:0000256" key="3">
    <source>
        <dbReference type="ARBA" id="ARBA00022695"/>
    </source>
</evidence>
<dbReference type="Gene3D" id="2.40.50.100">
    <property type="match status" value="2"/>
</dbReference>
<feature type="binding site" evidence="8">
    <location>
        <position position="62"/>
    </location>
    <ligand>
        <name>Zn(2+)</name>
        <dbReference type="ChEBI" id="CHEBI:29105"/>
        <label>1</label>
    </ligand>
</feature>
<dbReference type="InterPro" id="IPR007066">
    <property type="entry name" value="RNA_pol_Rpb1_3"/>
</dbReference>
<dbReference type="Gene3D" id="1.10.132.30">
    <property type="match status" value="1"/>
</dbReference>
<dbReference type="GO" id="GO:0000428">
    <property type="term" value="C:DNA-directed RNA polymerase complex"/>
    <property type="evidence" value="ECO:0007669"/>
    <property type="project" value="UniProtKB-KW"/>
</dbReference>
<dbReference type="InterPro" id="IPR045867">
    <property type="entry name" value="DNA-dir_RpoC_beta_prime"/>
</dbReference>
<accession>A0ABY8MJ81</accession>
<dbReference type="InterPro" id="IPR012754">
    <property type="entry name" value="DNA-dir_RpoC_beta_prime_bact"/>
</dbReference>
<keyword evidence="2 8" id="KW-0808">Transferase</keyword>
<evidence type="ECO:0000256" key="4">
    <source>
        <dbReference type="ARBA" id="ARBA00022723"/>
    </source>
</evidence>
<evidence type="ECO:0000256" key="7">
    <source>
        <dbReference type="ARBA" id="ARBA00048552"/>
    </source>
</evidence>
<feature type="compositionally biased region" description="Basic and acidic residues" evidence="11">
    <location>
        <begin position="1633"/>
        <end position="1652"/>
    </location>
</feature>
<feature type="binding site" evidence="8">
    <location>
        <position position="78"/>
    </location>
    <ligand>
        <name>Zn(2+)</name>
        <dbReference type="ChEBI" id="CHEBI:29105"/>
        <label>1</label>
    </ligand>
</feature>
<keyword evidence="14" id="KW-1185">Reference proteome</keyword>
<feature type="binding site" evidence="8">
    <location>
        <position position="787"/>
    </location>
    <ligand>
        <name>Zn(2+)</name>
        <dbReference type="ChEBI" id="CHEBI:29105"/>
        <label>2</label>
    </ligand>
</feature>
<feature type="compositionally biased region" description="Acidic residues" evidence="11">
    <location>
        <begin position="1444"/>
        <end position="1495"/>
    </location>
</feature>
<keyword evidence="6 8" id="KW-0804">Transcription</keyword>